<gene>
    <name evidence="2" type="ORF">GCM10009654_52560</name>
</gene>
<dbReference type="Pfam" id="PF04149">
    <property type="entry name" value="DUF397"/>
    <property type="match status" value="1"/>
</dbReference>
<organism evidence="2 3">
    <name type="scientific">Streptomyces hebeiensis</name>
    <dbReference type="NCBI Taxonomy" id="229486"/>
    <lineage>
        <taxon>Bacteria</taxon>
        <taxon>Bacillati</taxon>
        <taxon>Actinomycetota</taxon>
        <taxon>Actinomycetes</taxon>
        <taxon>Kitasatosporales</taxon>
        <taxon>Streptomycetaceae</taxon>
        <taxon>Streptomyces</taxon>
    </lineage>
</organism>
<protein>
    <submittedName>
        <fullName evidence="2">DUF397 domain-containing protein</fullName>
    </submittedName>
</protein>
<dbReference type="InterPro" id="IPR007278">
    <property type="entry name" value="DUF397"/>
</dbReference>
<feature type="domain" description="DUF397" evidence="1">
    <location>
        <begin position="4"/>
        <end position="59"/>
    </location>
</feature>
<evidence type="ECO:0000259" key="1">
    <source>
        <dbReference type="Pfam" id="PF04149"/>
    </source>
</evidence>
<evidence type="ECO:0000313" key="3">
    <source>
        <dbReference type="Proteomes" id="UP001501371"/>
    </source>
</evidence>
<dbReference type="RefSeq" id="WP_344281560.1">
    <property type="nucleotide sequence ID" value="NZ_BAAAKV010000056.1"/>
</dbReference>
<reference evidence="3" key="1">
    <citation type="journal article" date="2019" name="Int. J. Syst. Evol. Microbiol.">
        <title>The Global Catalogue of Microorganisms (GCM) 10K type strain sequencing project: providing services to taxonomists for standard genome sequencing and annotation.</title>
        <authorList>
            <consortium name="The Broad Institute Genomics Platform"/>
            <consortium name="The Broad Institute Genome Sequencing Center for Infectious Disease"/>
            <person name="Wu L."/>
            <person name="Ma J."/>
        </authorList>
    </citation>
    <scope>NUCLEOTIDE SEQUENCE [LARGE SCALE GENOMIC DNA]</scope>
    <source>
        <strain evidence="3">JCM 12696</strain>
    </source>
</reference>
<accession>A0ABP4FMZ9</accession>
<dbReference type="Proteomes" id="UP001501371">
    <property type="component" value="Unassembled WGS sequence"/>
</dbReference>
<sequence length="64" mass="7054">MTHTWVKSSYSSQDGGNCLEWAPTHAKVHGIVPIRDSKRPTGPTLAVSPEAWQRLVEVARRADA</sequence>
<comment type="caution">
    <text evidence="2">The sequence shown here is derived from an EMBL/GenBank/DDBJ whole genome shotgun (WGS) entry which is preliminary data.</text>
</comment>
<proteinExistence type="predicted"/>
<dbReference type="EMBL" id="BAAAKV010000056">
    <property type="protein sequence ID" value="GAA1188476.1"/>
    <property type="molecule type" value="Genomic_DNA"/>
</dbReference>
<keyword evidence="3" id="KW-1185">Reference proteome</keyword>
<name>A0ABP4FMZ9_9ACTN</name>
<evidence type="ECO:0000313" key="2">
    <source>
        <dbReference type="EMBL" id="GAA1188476.1"/>
    </source>
</evidence>